<dbReference type="EMBL" id="WNZW01000009">
    <property type="protein sequence ID" value="MUG46965.1"/>
    <property type="molecule type" value="Genomic_DNA"/>
</dbReference>
<dbReference type="OrthoDB" id="103556at2"/>
<evidence type="ECO:0000313" key="3">
    <source>
        <dbReference type="EMBL" id="MUG46965.1"/>
    </source>
</evidence>
<dbReference type="AlphaFoldDB" id="A0A7X3CQC4"/>
<dbReference type="Pfam" id="PF13476">
    <property type="entry name" value="AAA_23"/>
    <property type="match status" value="1"/>
</dbReference>
<protein>
    <recommendedName>
        <fullName evidence="2">Rad50/SbcC-type AAA domain-containing protein</fullName>
    </recommendedName>
</protein>
<dbReference type="SUPFAM" id="SSF52540">
    <property type="entry name" value="P-loop containing nucleoside triphosphate hydrolases"/>
    <property type="match status" value="1"/>
</dbReference>
<dbReference type="Gene3D" id="3.40.50.300">
    <property type="entry name" value="P-loop containing nucleotide triphosphate hydrolases"/>
    <property type="match status" value="1"/>
</dbReference>
<name>A0A7X3CQC4_9BACL</name>
<organism evidence="3 5">
    <name type="scientific">Paenibacillus woosongensis</name>
    <dbReference type="NCBI Taxonomy" id="307580"/>
    <lineage>
        <taxon>Bacteria</taxon>
        <taxon>Bacillati</taxon>
        <taxon>Bacillota</taxon>
        <taxon>Bacilli</taxon>
        <taxon>Bacillales</taxon>
        <taxon>Paenibacillaceae</taxon>
        <taxon>Paenibacillus</taxon>
    </lineage>
</organism>
<keyword evidence="1" id="KW-0175">Coiled coil</keyword>
<dbReference type="RefSeq" id="WP_155612354.1">
    <property type="nucleotide sequence ID" value="NZ_CP126084.1"/>
</dbReference>
<feature type="coiled-coil region" evidence="1">
    <location>
        <begin position="445"/>
        <end position="472"/>
    </location>
</feature>
<dbReference type="Proteomes" id="UP000447876">
    <property type="component" value="Unassembled WGS sequence"/>
</dbReference>
<dbReference type="InterPro" id="IPR027417">
    <property type="entry name" value="P-loop_NTPase"/>
</dbReference>
<evidence type="ECO:0000313" key="4">
    <source>
        <dbReference type="EMBL" id="WHX49389.1"/>
    </source>
</evidence>
<gene>
    <name evidence="3" type="ORF">GNP95_18485</name>
    <name evidence="4" type="ORF">QNH46_01465</name>
</gene>
<reference evidence="3 5" key="1">
    <citation type="submission" date="2019-11" db="EMBL/GenBank/DDBJ databases">
        <title>Draft genome sequences of five Paenibacillus species of dairy origin.</title>
        <authorList>
            <person name="Olajide A.M."/>
            <person name="Chen S."/>
            <person name="Lapointe G."/>
        </authorList>
    </citation>
    <scope>NUCLEOTIDE SEQUENCE [LARGE SCALE GENOMIC DNA]</scope>
    <source>
        <strain evidence="3 5">12CR55</strain>
    </source>
</reference>
<dbReference type="InterPro" id="IPR038729">
    <property type="entry name" value="Rad50/SbcC_AAA"/>
</dbReference>
<feature type="coiled-coil region" evidence="1">
    <location>
        <begin position="194"/>
        <end position="289"/>
    </location>
</feature>
<accession>A0A7X3CQC4</accession>
<evidence type="ECO:0000256" key="1">
    <source>
        <dbReference type="SAM" id="Coils"/>
    </source>
</evidence>
<dbReference type="KEGG" id="pwn:QNH46_01465"/>
<dbReference type="Proteomes" id="UP001177943">
    <property type="component" value="Chromosome"/>
</dbReference>
<reference evidence="4" key="2">
    <citation type="submission" date="2023-05" db="EMBL/GenBank/DDBJ databases">
        <title>Comparative genomics of Bacillaceae isolates and their secondary metabolite potential.</title>
        <authorList>
            <person name="Song L."/>
            <person name="Nielsen L.J."/>
            <person name="Mohite O."/>
            <person name="Xu X."/>
            <person name="Weber T."/>
            <person name="Kovacs A.T."/>
        </authorList>
    </citation>
    <scope>NUCLEOTIDE SEQUENCE</scope>
    <source>
        <strain evidence="4">B2_4</strain>
    </source>
</reference>
<dbReference type="EMBL" id="CP126084">
    <property type="protein sequence ID" value="WHX49389.1"/>
    <property type="molecule type" value="Genomic_DNA"/>
</dbReference>
<evidence type="ECO:0000259" key="2">
    <source>
        <dbReference type="Pfam" id="PF13476"/>
    </source>
</evidence>
<feature type="coiled-coil region" evidence="1">
    <location>
        <begin position="375"/>
        <end position="402"/>
    </location>
</feature>
<sequence>MNRIVIKKLIIQGISYRRTIEFNEGLTIISGEKTSGKSLILSLIDYCLGKRSKIDLSVQTELDNYCDEVFVELSINDEIMTFNRALKKKFDKINIYFCQFIALDEYTPKILDIKEAMQFLMQKLGVNEYKLIRHKQHSTEKEIDTVSFRDIFRYVYIHQHDLGTGNFLEKSNVFKANKNLHAFKMMFNLIDVDKDTLSEKLVEVQNKISETKKELIGLKSYLKDRDAEDPFKLHLTIEKISREIEEKRKEKDNVILNSKSNENKENQLYIKLKSDLENISNEIFSLRKEEKLLNLSIASKNLLLEEYGVELSEVEETLNINYKLVIFDQTLECPLCNSEIKHNHNDESKGNETEQMLLKVKKEINSKITLVSGLIDTEKKKLVEINKEISELNQKREIFDEAIRVFSKKTDVPFLSQIETINSIINRLTKDQEVLKESIRMYNKIEEKENYIKTLEIQEDKLKEKLAALQVKGGEKDKILNFLDSEYKKYMSRLKYELLDGTFINRDEYIPYYNGASVYAHESGGLLESMQLSFLGAILNSKEAGYAEGHPGLLMLDSISKYVGTLKKDENEHSKLEDSLSHKDSIKDPEVYEEFYKILIELGANHQIILVENTPPQKFDRLYTKYTFYNGKHGLIDEDANEIK</sequence>
<evidence type="ECO:0000313" key="5">
    <source>
        <dbReference type="Proteomes" id="UP000447876"/>
    </source>
</evidence>
<proteinExistence type="predicted"/>
<feature type="domain" description="Rad50/SbcC-type AAA" evidence="2">
    <location>
        <begin position="18"/>
        <end position="250"/>
    </location>
</feature>